<dbReference type="AlphaFoldDB" id="A0A9P7F1Y5"/>
<dbReference type="Proteomes" id="UP000823399">
    <property type="component" value="Unassembled WGS sequence"/>
</dbReference>
<accession>A0A9P7F1Y5</accession>
<protein>
    <submittedName>
        <fullName evidence="1">Uncharacterized protein</fullName>
    </submittedName>
</protein>
<gene>
    <name evidence="1" type="ORF">F5147DRAFT_655500</name>
</gene>
<keyword evidence="2" id="KW-1185">Reference proteome</keyword>
<sequence length="497" mass="55183">MVKTFVSTEAEVNMGSEEEIDYFDEDDKAFVVSDEACDNDLDRTSGNHWASASSDPLKDVAAWRILKEFLDTDMSFGEMQFIRDEIGSFHAYDLLEVEFSDDPTSSAHWESVLDAIVEAETPEEKQQVFTKLTSTPSAASDLPPQRVGAVEELTSIKQDVVTSTPDLPTWVVMVPPMEDFKVYTHSTLPGRLCVKVENTYVIRNAWPSSHVNCFFDIVFLPLEDQSSVKHSMSIPGWYHPIRGPYRFDVGLAHSYSKQADALRVLFPFRAHAERGIGKDPHVPCLHNSPNSVLTSAGRGKTYMHGLLALDLRRTAVVEIPLPIPESIRLHKESGCNPAFVQLSVHMQESVHVENLPLQPLIGNSAWGITIVAPQLKGKTGMVVQVDDNTVVVLDQSSESEVVVTEGIYACEFGEINEVDPMMQTVAFFSFSQQKTITPVMLFKWSEVLSASGTVLQVDLGEKTLTFKDTLHTEFNVMIIVLPILLMLRESAGAGIMS</sequence>
<dbReference type="Gene3D" id="2.30.30.30">
    <property type="match status" value="1"/>
</dbReference>
<dbReference type="InterPro" id="IPR014722">
    <property type="entry name" value="Rib_uL2_dom2"/>
</dbReference>
<evidence type="ECO:0000313" key="2">
    <source>
        <dbReference type="Proteomes" id="UP000823399"/>
    </source>
</evidence>
<dbReference type="RefSeq" id="XP_041289657.1">
    <property type="nucleotide sequence ID" value="XM_041433984.1"/>
</dbReference>
<reference evidence="1" key="1">
    <citation type="journal article" date="2020" name="New Phytol.">
        <title>Comparative genomics reveals dynamic genome evolution in host specialist ectomycorrhizal fungi.</title>
        <authorList>
            <person name="Lofgren L.A."/>
            <person name="Nguyen N.H."/>
            <person name="Vilgalys R."/>
            <person name="Ruytinx J."/>
            <person name="Liao H.L."/>
            <person name="Branco S."/>
            <person name="Kuo A."/>
            <person name="LaButti K."/>
            <person name="Lipzen A."/>
            <person name="Andreopoulos W."/>
            <person name="Pangilinan J."/>
            <person name="Riley R."/>
            <person name="Hundley H."/>
            <person name="Na H."/>
            <person name="Barry K."/>
            <person name="Grigoriev I.V."/>
            <person name="Stajich J.E."/>
            <person name="Kennedy P.G."/>
        </authorList>
    </citation>
    <scope>NUCLEOTIDE SEQUENCE</scope>
    <source>
        <strain evidence="1">FC423</strain>
    </source>
</reference>
<dbReference type="OrthoDB" id="10411432at2759"/>
<organism evidence="1 2">
    <name type="scientific">Suillus discolor</name>
    <dbReference type="NCBI Taxonomy" id="1912936"/>
    <lineage>
        <taxon>Eukaryota</taxon>
        <taxon>Fungi</taxon>
        <taxon>Dikarya</taxon>
        <taxon>Basidiomycota</taxon>
        <taxon>Agaricomycotina</taxon>
        <taxon>Agaricomycetes</taxon>
        <taxon>Agaricomycetidae</taxon>
        <taxon>Boletales</taxon>
        <taxon>Suillineae</taxon>
        <taxon>Suillaceae</taxon>
        <taxon>Suillus</taxon>
    </lineage>
</organism>
<evidence type="ECO:0000313" key="1">
    <source>
        <dbReference type="EMBL" id="KAG2100714.1"/>
    </source>
</evidence>
<name>A0A9P7F1Y5_9AGAM</name>
<comment type="caution">
    <text evidence="1">The sequence shown here is derived from an EMBL/GenBank/DDBJ whole genome shotgun (WGS) entry which is preliminary data.</text>
</comment>
<dbReference type="EMBL" id="JABBWM010000053">
    <property type="protein sequence ID" value="KAG2100714.1"/>
    <property type="molecule type" value="Genomic_DNA"/>
</dbReference>
<dbReference type="GeneID" id="64696243"/>
<proteinExistence type="predicted"/>